<keyword evidence="1" id="KW-0067">ATP-binding</keyword>
<dbReference type="EC" id="3.6.1.-" evidence="1"/>
<dbReference type="Pfam" id="PF20438">
    <property type="entry name" value="SpoIVA_middle"/>
    <property type="match status" value="1"/>
</dbReference>
<dbReference type="AlphaFoldDB" id="A0A6N2ZAL6"/>
<dbReference type="Pfam" id="PF20439">
    <property type="entry name" value="SpoIVA_C"/>
    <property type="match status" value="1"/>
</dbReference>
<gene>
    <name evidence="5" type="primary">spoIVA</name>
    <name evidence="5" type="ORF">CTLFYP3_00629</name>
</gene>
<dbReference type="InterPro" id="IPR046842">
    <property type="entry name" value="SpoIVA_ATPase"/>
</dbReference>
<dbReference type="InterPro" id="IPR027417">
    <property type="entry name" value="P-loop_NTPase"/>
</dbReference>
<feature type="domain" description="Stage IV sporulation protein A middle" evidence="3">
    <location>
        <begin position="238"/>
        <end position="416"/>
    </location>
</feature>
<name>A0A6N2ZAL6_9CLOT</name>
<dbReference type="InterPro" id="IPR014201">
    <property type="entry name" value="Spore_IV_A"/>
</dbReference>
<proteinExistence type="predicted"/>
<dbReference type="InterPro" id="IPR046840">
    <property type="entry name" value="SpoIVA_C"/>
</dbReference>
<dbReference type="SUPFAM" id="SSF52540">
    <property type="entry name" value="P-loop containing nucleoside triphosphate hydrolases"/>
    <property type="match status" value="1"/>
</dbReference>
<dbReference type="Pfam" id="PF09547">
    <property type="entry name" value="SpoIVA_ATPase"/>
    <property type="match status" value="1"/>
</dbReference>
<keyword evidence="1 5" id="KW-0378">Hydrolase</keyword>
<feature type="domain" description="Sporulation stage IV protein A C-terminal" evidence="4">
    <location>
        <begin position="417"/>
        <end position="492"/>
    </location>
</feature>
<evidence type="ECO:0000259" key="3">
    <source>
        <dbReference type="Pfam" id="PF20438"/>
    </source>
</evidence>
<comment type="catalytic activity">
    <reaction evidence="1">
        <text>ATP + H2O = ADP + phosphate + H(+)</text>
        <dbReference type="Rhea" id="RHEA:13065"/>
        <dbReference type="ChEBI" id="CHEBI:15377"/>
        <dbReference type="ChEBI" id="CHEBI:15378"/>
        <dbReference type="ChEBI" id="CHEBI:30616"/>
        <dbReference type="ChEBI" id="CHEBI:43474"/>
        <dbReference type="ChEBI" id="CHEBI:456216"/>
    </reaction>
</comment>
<dbReference type="GO" id="GO:0016887">
    <property type="term" value="F:ATP hydrolysis activity"/>
    <property type="evidence" value="ECO:0007669"/>
    <property type="project" value="InterPro"/>
</dbReference>
<organism evidence="5">
    <name type="scientific">Clostridium tertium</name>
    <dbReference type="NCBI Taxonomy" id="1559"/>
    <lineage>
        <taxon>Bacteria</taxon>
        <taxon>Bacillati</taxon>
        <taxon>Bacillota</taxon>
        <taxon>Clostridia</taxon>
        <taxon>Eubacteriales</taxon>
        <taxon>Clostridiaceae</taxon>
        <taxon>Clostridium</taxon>
    </lineage>
</organism>
<evidence type="ECO:0000256" key="1">
    <source>
        <dbReference type="PIRNR" id="PIRNR007466"/>
    </source>
</evidence>
<dbReference type="NCBIfam" id="TIGR02836">
    <property type="entry name" value="spore_IV_A"/>
    <property type="match status" value="1"/>
</dbReference>
<dbReference type="Gene3D" id="3.40.50.300">
    <property type="entry name" value="P-loop containing nucleotide triphosphate hydrolases"/>
    <property type="match status" value="1"/>
</dbReference>
<dbReference type="GO" id="GO:0030435">
    <property type="term" value="P:sporulation resulting in formation of a cellular spore"/>
    <property type="evidence" value="ECO:0007669"/>
    <property type="project" value="UniProtKB-KW"/>
</dbReference>
<reference evidence="5" key="1">
    <citation type="submission" date="2019-11" db="EMBL/GenBank/DDBJ databases">
        <authorList>
            <person name="Feng L."/>
        </authorList>
    </citation>
    <scope>NUCLEOTIDE SEQUENCE</scope>
    <source>
        <strain evidence="5">CTertiumLFYP3</strain>
    </source>
</reference>
<dbReference type="EMBL" id="CACRTO010000005">
    <property type="protein sequence ID" value="VYT76469.1"/>
    <property type="molecule type" value="Genomic_DNA"/>
</dbReference>
<dbReference type="RefSeq" id="WP_156624895.1">
    <property type="nucleotide sequence ID" value="NZ_CACRTO010000005.1"/>
</dbReference>
<feature type="domain" description="Stage IV sporulation protein A ATPase" evidence="2">
    <location>
        <begin position="1"/>
        <end position="237"/>
    </location>
</feature>
<dbReference type="InterPro" id="IPR046841">
    <property type="entry name" value="SpoIVA_middle"/>
</dbReference>
<comment type="function">
    <text evidence="1">ATPase. Has a role at an early stage in the morphogenesis of the spore coat.</text>
</comment>
<protein>
    <recommendedName>
        <fullName evidence="1">Stage IV sporulation protein A</fullName>
        <ecNumber evidence="1">3.6.1.-</ecNumber>
    </recommendedName>
    <alternativeName>
        <fullName evidence="1">Coat morphogenetic protein SpoIVA</fullName>
    </alternativeName>
</protein>
<evidence type="ECO:0000259" key="4">
    <source>
        <dbReference type="Pfam" id="PF20439"/>
    </source>
</evidence>
<dbReference type="PIRSF" id="PIRSF007466">
    <property type="entry name" value="SpoIVA"/>
    <property type="match status" value="1"/>
</dbReference>
<evidence type="ECO:0000313" key="5">
    <source>
        <dbReference type="EMBL" id="VYT76469.1"/>
    </source>
</evidence>
<sequence length="492" mass="55984">MDSFNIYKDIAERTQGDIYVGVVGPVRTGKSTFIKKFMDLMVIPKIDNNYKKERAKDELPQSGSGKSIHTTEPKFVPNEAVEITIDEEIKFKVRMVDCVGYIVKGAIGYMDGEEAKMVNTPWYDYEIPFEDAAEIGTRKVITDHSTIGLVVTTDGSITGIERSEYLEAEERVIEELKAIRKPFIVVLNTKHINSPETRTLKKELEEKYDVSVQVMDVANMNEDDVEDVFKHVLKEFPVREINIDMPTWVEKLEVDNWLKKDFFNIIKNMCENISRVRDVKAISDMLKDEENLAPVEISQVNLGEGKATIKMKPKDGIFYNILSGICDLDVKCESDLLSIIKDLNFAKKEYDKVKDALIDVRETGYGLVPPQLSEMKFEEPEMVKQGNRFGVKLKASAPSLHFIKANIKTEISPIMGSEKESEELVKSLMEQFDNDPQSLWQSNMFGKPLEVLIKEGLQNKLYKMPEDVQVKIQKTLQKIINEGSGGLICIIL</sequence>
<dbReference type="GO" id="GO:0005737">
    <property type="term" value="C:cytoplasm"/>
    <property type="evidence" value="ECO:0007669"/>
    <property type="project" value="UniProtKB-SubCell"/>
</dbReference>
<evidence type="ECO:0000259" key="2">
    <source>
        <dbReference type="Pfam" id="PF09547"/>
    </source>
</evidence>
<dbReference type="CDD" id="cd00882">
    <property type="entry name" value="Ras_like_GTPase"/>
    <property type="match status" value="1"/>
</dbReference>
<comment type="subcellular location">
    <subcellularLocation>
        <location evidence="1">Cytoplasm</location>
    </subcellularLocation>
</comment>
<dbReference type="GO" id="GO:0005524">
    <property type="term" value="F:ATP binding"/>
    <property type="evidence" value="ECO:0007669"/>
    <property type="project" value="UniProtKB-KW"/>
</dbReference>
<keyword evidence="1" id="KW-0749">Sporulation</keyword>
<accession>A0A6N2ZAL6</accession>
<keyword evidence="1" id="KW-0963">Cytoplasm</keyword>
<keyword evidence="1" id="KW-0547">Nucleotide-binding</keyword>